<evidence type="ECO:0000313" key="4">
    <source>
        <dbReference type="Proteomes" id="UP001178507"/>
    </source>
</evidence>
<evidence type="ECO:0000256" key="2">
    <source>
        <dbReference type="SAM" id="MobiDB-lite"/>
    </source>
</evidence>
<reference evidence="3" key="1">
    <citation type="submission" date="2023-08" db="EMBL/GenBank/DDBJ databases">
        <authorList>
            <person name="Chen Y."/>
            <person name="Shah S."/>
            <person name="Dougan E. K."/>
            <person name="Thang M."/>
            <person name="Chan C."/>
        </authorList>
    </citation>
    <scope>NUCLEOTIDE SEQUENCE</scope>
</reference>
<dbReference type="EMBL" id="CAUJNA010002779">
    <property type="protein sequence ID" value="CAJ1394163.1"/>
    <property type="molecule type" value="Genomic_DNA"/>
</dbReference>
<feature type="coiled-coil region" evidence="1">
    <location>
        <begin position="444"/>
        <end position="471"/>
    </location>
</feature>
<keyword evidence="1" id="KW-0175">Coiled coil</keyword>
<comment type="caution">
    <text evidence="3">The sequence shown here is derived from an EMBL/GenBank/DDBJ whole genome shotgun (WGS) entry which is preliminary data.</text>
</comment>
<feature type="coiled-coil region" evidence="1">
    <location>
        <begin position="708"/>
        <end position="735"/>
    </location>
</feature>
<feature type="compositionally biased region" description="Basic and acidic residues" evidence="2">
    <location>
        <begin position="805"/>
        <end position="814"/>
    </location>
</feature>
<feature type="region of interest" description="Disordered" evidence="2">
    <location>
        <begin position="782"/>
        <end position="989"/>
    </location>
</feature>
<keyword evidence="4" id="KW-1185">Reference proteome</keyword>
<feature type="compositionally biased region" description="Low complexity" evidence="2">
    <location>
        <begin position="145"/>
        <end position="160"/>
    </location>
</feature>
<feature type="compositionally biased region" description="Low complexity" evidence="2">
    <location>
        <begin position="869"/>
        <end position="893"/>
    </location>
</feature>
<feature type="region of interest" description="Disordered" evidence="2">
    <location>
        <begin position="136"/>
        <end position="181"/>
    </location>
</feature>
<accession>A0AA36N9F3</accession>
<feature type="coiled-coil region" evidence="1">
    <location>
        <begin position="345"/>
        <end position="386"/>
    </location>
</feature>
<gene>
    <name evidence="3" type="ORF">EVOR1521_LOCUS18889</name>
</gene>
<feature type="region of interest" description="Disordered" evidence="2">
    <location>
        <begin position="1"/>
        <end position="60"/>
    </location>
</feature>
<feature type="compositionally biased region" description="Basic and acidic residues" evidence="2">
    <location>
        <begin position="167"/>
        <end position="177"/>
    </location>
</feature>
<organism evidence="3 4">
    <name type="scientific">Effrenium voratum</name>
    <dbReference type="NCBI Taxonomy" id="2562239"/>
    <lineage>
        <taxon>Eukaryota</taxon>
        <taxon>Sar</taxon>
        <taxon>Alveolata</taxon>
        <taxon>Dinophyceae</taxon>
        <taxon>Suessiales</taxon>
        <taxon>Symbiodiniaceae</taxon>
        <taxon>Effrenium</taxon>
    </lineage>
</organism>
<feature type="compositionally biased region" description="Basic and acidic residues" evidence="2">
    <location>
        <begin position="905"/>
        <end position="915"/>
    </location>
</feature>
<evidence type="ECO:0000313" key="3">
    <source>
        <dbReference type="EMBL" id="CAJ1394163.1"/>
    </source>
</evidence>
<feature type="compositionally biased region" description="Polar residues" evidence="2">
    <location>
        <begin position="782"/>
        <end position="799"/>
    </location>
</feature>
<feature type="compositionally biased region" description="Basic and acidic residues" evidence="2">
    <location>
        <begin position="955"/>
        <end position="980"/>
    </location>
</feature>
<dbReference type="AlphaFoldDB" id="A0AA36N9F3"/>
<proteinExistence type="predicted"/>
<sequence>MATSTGQAVRETLLDGKVPLPPRAGSKHGRRGAFLKSTTRRDLDDHPENAADESPKVNEHLTRPGQSIVDALKETAAGVQGELEKHFPGWTPARDMAAQVHQKKKLDQARRDKGLDVEGAEEKAAPMVVLTGASLIPPILRERTNSPSPSPRGSGSATPAPEDPKEEEVKKQMDKAGEPGSIFWSPHIMRAQIGDILEQLNTVGMEELLSEQLEFLHSVVARNAGLARSLTLQDDATKDHHEGVQSMVDGLSEWVDKSQKKTEVTLYGCQDKGQRMADLINAAILERERVRQLLLSDADIVVTEEKKLLLEERRRQGQELKEKVLLMKRQEEELGYGGIQEPAAIAELRGRIERKTKKQAKLKAEHELVQARLKSMEQALEAVERGDRQDKSKALDQHAMETIEEAKGHARETTIAPLLEQMKREQELHTPQPIELPEEMVFERDSLQRQIDEVEGEIASIENLHAEWEGQRMAAINTIKAIEDEDEQRLAGFSVKRRRSYLGIMQVEPPLVAPMPPFEVEQAPAIKAGLYQRCRQMQEEMQPLLEELPQYLALVANAKQTAKEIGEQREKFVEHIRSLKFKFLKDLRTGGAKKMANQDINTKLDEEVLMKQVEDMWDSEEAKLCEGHLALQHRAGFFEAIEGELTEEITKLQEAAERNRWAYEDKIEAAKEEKEEPQPEQEGIDLDAFLALEEDKDSFLAKVMAAYRKHDQTVLESFIEEAEEAEQEGKLQTKEDIEKKKVLREVFIAELTERRNSMVALGTTDPSKLAMLAIESCSVSEASMSGPSSVAGSRRNSQALPPETVEPKKGEVKRTRLSMESSLPSFGHRLSQDAGFTRTISDGSNEGHMKSRLSASVPGSPKAREDKQVVISRESSVASSRSSSPNGSLSPSVQTSTTLAPRRAGRSERAMDKGKKAPKKRSARRASTVAVSHHAHAARAAVDFTQPDEDEQIPADERLESQEYGDPRNEEFGAEEHEPLSVEGSEQMQSFLKMDYRTKRLEERVKEASQQLASARFELLGENASPLDLDRLKVFANDDRARSLAQDSVKELREKWQGMLERRRASQPMPVEDVRCRAEEDAFQETLRMLMAEVEDAAE</sequence>
<feature type="compositionally biased region" description="Low complexity" evidence="2">
    <location>
        <begin position="925"/>
        <end position="942"/>
    </location>
</feature>
<feature type="compositionally biased region" description="Basic and acidic residues" evidence="2">
    <location>
        <begin position="39"/>
        <end position="60"/>
    </location>
</feature>
<name>A0AA36N9F3_9DINO</name>
<evidence type="ECO:0000256" key="1">
    <source>
        <dbReference type="SAM" id="Coils"/>
    </source>
</evidence>
<protein>
    <submittedName>
        <fullName evidence="3">Uncharacterized protein</fullName>
    </submittedName>
</protein>
<dbReference type="Proteomes" id="UP001178507">
    <property type="component" value="Unassembled WGS sequence"/>
</dbReference>